<gene>
    <name evidence="1" type="ORF">K3G42_008284</name>
</gene>
<keyword evidence="2" id="KW-1185">Reference proteome</keyword>
<proteinExistence type="predicted"/>
<comment type="caution">
    <text evidence="1">The sequence shown here is derived from an EMBL/GenBank/DDBJ whole genome shotgun (WGS) entry which is preliminary data.</text>
</comment>
<protein>
    <submittedName>
        <fullName evidence="1">Uncharacterized protein</fullName>
    </submittedName>
</protein>
<dbReference type="EMBL" id="CM037625">
    <property type="protein sequence ID" value="KAH7997793.1"/>
    <property type="molecule type" value="Genomic_DNA"/>
</dbReference>
<organism evidence="1 2">
    <name type="scientific">Sphaerodactylus townsendi</name>
    <dbReference type="NCBI Taxonomy" id="933632"/>
    <lineage>
        <taxon>Eukaryota</taxon>
        <taxon>Metazoa</taxon>
        <taxon>Chordata</taxon>
        <taxon>Craniata</taxon>
        <taxon>Vertebrata</taxon>
        <taxon>Euteleostomi</taxon>
        <taxon>Lepidosauria</taxon>
        <taxon>Squamata</taxon>
        <taxon>Bifurcata</taxon>
        <taxon>Gekkota</taxon>
        <taxon>Sphaerodactylidae</taxon>
        <taxon>Sphaerodactylus</taxon>
    </lineage>
</organism>
<evidence type="ECO:0000313" key="2">
    <source>
        <dbReference type="Proteomes" id="UP000827872"/>
    </source>
</evidence>
<evidence type="ECO:0000313" key="1">
    <source>
        <dbReference type="EMBL" id="KAH7997793.1"/>
    </source>
</evidence>
<reference evidence="1" key="1">
    <citation type="submission" date="2021-08" db="EMBL/GenBank/DDBJ databases">
        <title>The first chromosome-level gecko genome reveals the dynamic sex chromosomes of Neotropical dwarf geckos (Sphaerodactylidae: Sphaerodactylus).</title>
        <authorList>
            <person name="Pinto B.J."/>
            <person name="Keating S.E."/>
            <person name="Gamble T."/>
        </authorList>
    </citation>
    <scope>NUCLEOTIDE SEQUENCE</scope>
    <source>
        <strain evidence="1">TG3544</strain>
    </source>
</reference>
<accession>A0ACB8EYJ5</accession>
<dbReference type="Proteomes" id="UP000827872">
    <property type="component" value="Linkage Group LG12"/>
</dbReference>
<sequence length="184" mass="20573">MQILLELAEVILSDESPERRKAAGEFNVMSVKNGQPGTRSWGEAGYDFKSGKRSLQKYQGHFHKLPKQDRVHTLSSALLFDAAYAVVSAVQELNRSQEIGVKPLSCGSAQIWQHGTSLMNYLRMVELEGLTGHIEFNSKGQRSNYALKILQYTRNGFRQLLCFTAKNKFPDLSVSEEGPVGSLH</sequence>
<name>A0ACB8EYJ5_9SAUR</name>